<keyword evidence="2" id="KW-1185">Reference proteome</keyword>
<evidence type="ECO:0000313" key="2">
    <source>
        <dbReference type="Proteomes" id="UP000018144"/>
    </source>
</evidence>
<reference evidence="1 2" key="1">
    <citation type="journal article" date="2013" name="PLoS Genet.">
        <title>The genome and development-dependent transcriptomes of Pyronema confluens: a window into fungal evolution.</title>
        <authorList>
            <person name="Traeger S."/>
            <person name="Altegoer F."/>
            <person name="Freitag M."/>
            <person name="Gabaldon T."/>
            <person name="Kempken F."/>
            <person name="Kumar A."/>
            <person name="Marcet-Houben M."/>
            <person name="Poggeler S."/>
            <person name="Stajich J.E."/>
            <person name="Nowrousian M."/>
        </authorList>
    </citation>
    <scope>NUCLEOTIDE SEQUENCE [LARGE SCALE GENOMIC DNA]</scope>
    <source>
        <strain evidence="2">CBS 100304</strain>
        <tissue evidence="1">Vegetative mycelium</tissue>
    </source>
</reference>
<proteinExistence type="predicted"/>
<organism evidence="1 2">
    <name type="scientific">Pyronema omphalodes (strain CBS 100304)</name>
    <name type="common">Pyronema confluens</name>
    <dbReference type="NCBI Taxonomy" id="1076935"/>
    <lineage>
        <taxon>Eukaryota</taxon>
        <taxon>Fungi</taxon>
        <taxon>Dikarya</taxon>
        <taxon>Ascomycota</taxon>
        <taxon>Pezizomycotina</taxon>
        <taxon>Pezizomycetes</taxon>
        <taxon>Pezizales</taxon>
        <taxon>Pyronemataceae</taxon>
        <taxon>Pyronema</taxon>
    </lineage>
</organism>
<dbReference type="AlphaFoldDB" id="U4LW59"/>
<evidence type="ECO:0000313" key="1">
    <source>
        <dbReference type="EMBL" id="CCX33226.1"/>
    </source>
</evidence>
<name>U4LW59_PYROM</name>
<accession>U4LW59</accession>
<sequence>MRLKMAMCLCTSRAFDISSLSVSSTTEPPYYLTRHHAYRPAIDFSAQKVVLWLEADVNRNHQLAPAPHASSASSASRQHYLLTTPSNIVLSDDRYCRSFQRKGKLG</sequence>
<dbReference type="Proteomes" id="UP000018144">
    <property type="component" value="Unassembled WGS sequence"/>
</dbReference>
<protein>
    <submittedName>
        <fullName evidence="1">Uncharacterized protein</fullName>
    </submittedName>
</protein>
<gene>
    <name evidence="1" type="ORF">PCON_14266</name>
</gene>
<dbReference type="EMBL" id="HF936032">
    <property type="protein sequence ID" value="CCX33226.1"/>
    <property type="molecule type" value="Genomic_DNA"/>
</dbReference>